<dbReference type="Pfam" id="PF07715">
    <property type="entry name" value="Plug"/>
    <property type="match status" value="1"/>
</dbReference>
<evidence type="ECO:0000256" key="6">
    <source>
        <dbReference type="ARBA" id="ARBA00023237"/>
    </source>
</evidence>
<evidence type="ECO:0000256" key="7">
    <source>
        <dbReference type="PROSITE-ProRule" id="PRU01360"/>
    </source>
</evidence>
<dbReference type="InterPro" id="IPR023996">
    <property type="entry name" value="TonB-dep_OMP_SusC/RagA"/>
</dbReference>
<keyword evidence="5 7" id="KW-0472">Membrane</keyword>
<evidence type="ECO:0000256" key="4">
    <source>
        <dbReference type="ARBA" id="ARBA00022692"/>
    </source>
</evidence>
<comment type="caution">
    <text evidence="9">The sequence shown here is derived from an EMBL/GenBank/DDBJ whole genome shotgun (WGS) entry which is preliminary data.</text>
</comment>
<dbReference type="PROSITE" id="PS52016">
    <property type="entry name" value="TONB_DEPENDENT_REC_3"/>
    <property type="match status" value="1"/>
</dbReference>
<dbReference type="AlphaFoldDB" id="A0A2N3I889"/>
<dbReference type="Gene3D" id="2.40.170.20">
    <property type="entry name" value="TonB-dependent receptor, beta-barrel domain"/>
    <property type="match status" value="1"/>
</dbReference>
<evidence type="ECO:0000256" key="3">
    <source>
        <dbReference type="ARBA" id="ARBA00022452"/>
    </source>
</evidence>
<dbReference type="NCBIfam" id="TIGR04056">
    <property type="entry name" value="OMP_RagA_SusC"/>
    <property type="match status" value="1"/>
</dbReference>
<sequence length="1065" mass="116465">MIKKAKLKIPVQSLSRQLLIFTGIALMLLSATVAYGQTERTITGVVVSATDNTPIPGTNVVIKGTTIGGITDIDGNYSIQVNENDVVVFSFIGFRSQEVLISNQQVINIILAEDVSSLDEVIVVGYGVQQKKLVTGATSQMKGDAIQKQNATNPLQAMQGQTAGVNIASTSGQPGSDMRVSIRGIGTVGDSQPLYIIDGVQGDITTVNASDIESLDVLKDAASAAIYGSQAANGVVLVTTKQGKAGKAQISFDAYYGVQNVARTTDMLNRDQYITMMQEQALNSGSALYGASVFDGAADTDWVDQMFTDNAVTENYSLGITGGTDASVYALSLSYINQEGIVGGADVSNYERYGFRVNTEHKLYENILKVGQHMNFNYIKNNGVAVGNQYSNSLRGAFGTSPLSPVYSDNNIYGSPYNDTSNSPWNTGDGNPYGLLMTNNKNASDQQKMLADIYAELEPVENLKIKSLFGFNYYASEYRSYSPLYQFSIYSYNNDHTTVNQNMSKGHTMTWTNTASYSFDLNEVHKFDVLAGMEVIRFQGTKLEGSNWDLLSQFDNFGGAYLDNTSGQAELDKDPETGEVKGVIEKRTVGGGPEVKSRRLSYFGRLGYNYKEKYMLNATLRADASSKFTKGNRWGYFPSVSAGWVATNEPFLESVSTWMDFLKVRASWGQVGNQSIDDFQYAAPVNTSTNFSGTDPAANYVFGTALVNTPGAYPSRLSNPNVKWETSEQTNIGFDAYFMNSRLGVNADFYVKKTKDWLVTAPILATAGTSAPVINGGNVKNTGIELALTWSDNIGDLNYHIGVNGAYNKNEVGQIPTDDGIIHGYTNQLYDNSPEFYRAENGHAIGYFWGYATAGIFQNEADIQAWRNAGNGILQDDVKPGDVKYVDQDKNGIVNSDDKVDLGSGIPDLTYGFNLSLDYKGFDLAISANGVVGNEIVQSYRNQGNKKANYTTAVLQRWTGEGTSNNMPRVTETNVNWQFSDLYIQNGDFLRISNIALGYDFSRLTKNSLFSQLRLYAAVQNAFTFTKYDGMDPEIGYGTQSWVSGVDLGYYPRPRTFLVGVNLKF</sequence>
<evidence type="ECO:0000256" key="1">
    <source>
        <dbReference type="ARBA" id="ARBA00004571"/>
    </source>
</evidence>
<name>A0A2N3I889_9BACT</name>
<dbReference type="Proteomes" id="UP000233618">
    <property type="component" value="Unassembled WGS sequence"/>
</dbReference>
<reference evidence="9 10" key="1">
    <citation type="journal article" date="2017" name="Front. Microbiol.">
        <title>Labilibaculum manganireducens gen. nov., sp. nov. and Labilibaculum filiforme sp. nov., Novel Bacteroidetes Isolated from Subsurface Sediments of the Baltic Sea.</title>
        <authorList>
            <person name="Vandieken V."/>
            <person name="Marshall I.P."/>
            <person name="Niemann H."/>
            <person name="Engelen B."/>
            <person name="Cypionka H."/>
        </authorList>
    </citation>
    <scope>NUCLEOTIDE SEQUENCE [LARGE SCALE GENOMIC DNA]</scope>
    <source>
        <strain evidence="9 10">59.10-2M</strain>
    </source>
</reference>
<keyword evidence="10" id="KW-1185">Reference proteome</keyword>
<evidence type="ECO:0000256" key="2">
    <source>
        <dbReference type="ARBA" id="ARBA00022448"/>
    </source>
</evidence>
<dbReference type="GO" id="GO:0009279">
    <property type="term" value="C:cell outer membrane"/>
    <property type="evidence" value="ECO:0007669"/>
    <property type="project" value="UniProtKB-SubCell"/>
</dbReference>
<dbReference type="EMBL" id="MVDE01000014">
    <property type="protein sequence ID" value="PKQ66542.1"/>
    <property type="molecule type" value="Genomic_DNA"/>
</dbReference>
<dbReference type="SUPFAM" id="SSF49464">
    <property type="entry name" value="Carboxypeptidase regulatory domain-like"/>
    <property type="match status" value="1"/>
</dbReference>
<dbReference type="InterPro" id="IPR037066">
    <property type="entry name" value="Plug_dom_sf"/>
</dbReference>
<dbReference type="Gene3D" id="2.60.40.1120">
    <property type="entry name" value="Carboxypeptidase-like, regulatory domain"/>
    <property type="match status" value="1"/>
</dbReference>
<evidence type="ECO:0000313" key="9">
    <source>
        <dbReference type="EMBL" id="PKQ66542.1"/>
    </source>
</evidence>
<dbReference type="SUPFAM" id="SSF56935">
    <property type="entry name" value="Porins"/>
    <property type="match status" value="1"/>
</dbReference>
<dbReference type="InterPro" id="IPR012910">
    <property type="entry name" value="Plug_dom"/>
</dbReference>
<gene>
    <name evidence="9" type="ORF">BZG01_10775</name>
</gene>
<dbReference type="InterPro" id="IPR023997">
    <property type="entry name" value="TonB-dep_OMP_SusC/RagA_CS"/>
</dbReference>
<comment type="similarity">
    <text evidence="7">Belongs to the TonB-dependent receptor family.</text>
</comment>
<feature type="domain" description="TonB-dependent receptor plug" evidence="8">
    <location>
        <begin position="132"/>
        <end position="235"/>
    </location>
</feature>
<comment type="subcellular location">
    <subcellularLocation>
        <location evidence="1 7">Cell outer membrane</location>
        <topology evidence="1 7">Multi-pass membrane protein</topology>
    </subcellularLocation>
</comment>
<protein>
    <submittedName>
        <fullName evidence="9">SusC/RagA family TonB-linked outer membrane protein</fullName>
    </submittedName>
</protein>
<keyword evidence="3 7" id="KW-1134">Transmembrane beta strand</keyword>
<dbReference type="Gene3D" id="2.170.130.10">
    <property type="entry name" value="TonB-dependent receptor, plug domain"/>
    <property type="match status" value="1"/>
</dbReference>
<dbReference type="InterPro" id="IPR039426">
    <property type="entry name" value="TonB-dep_rcpt-like"/>
</dbReference>
<keyword evidence="2 7" id="KW-0813">Transport</keyword>
<keyword evidence="4 7" id="KW-0812">Transmembrane</keyword>
<keyword evidence="6 7" id="KW-0998">Cell outer membrane</keyword>
<dbReference type="NCBIfam" id="TIGR04057">
    <property type="entry name" value="SusC_RagA_signa"/>
    <property type="match status" value="1"/>
</dbReference>
<organism evidence="9 10">
    <name type="scientific">Labilibaculum manganireducens</name>
    <dbReference type="NCBI Taxonomy" id="1940525"/>
    <lineage>
        <taxon>Bacteria</taxon>
        <taxon>Pseudomonadati</taxon>
        <taxon>Bacteroidota</taxon>
        <taxon>Bacteroidia</taxon>
        <taxon>Marinilabiliales</taxon>
        <taxon>Marinifilaceae</taxon>
        <taxon>Labilibaculum</taxon>
    </lineage>
</organism>
<evidence type="ECO:0000256" key="5">
    <source>
        <dbReference type="ARBA" id="ARBA00023136"/>
    </source>
</evidence>
<dbReference type="Pfam" id="PF13715">
    <property type="entry name" value="CarbopepD_reg_2"/>
    <property type="match status" value="1"/>
</dbReference>
<dbReference type="InterPro" id="IPR036942">
    <property type="entry name" value="Beta-barrel_TonB_sf"/>
</dbReference>
<dbReference type="InterPro" id="IPR008969">
    <property type="entry name" value="CarboxyPept-like_regulatory"/>
</dbReference>
<evidence type="ECO:0000313" key="10">
    <source>
        <dbReference type="Proteomes" id="UP000233618"/>
    </source>
</evidence>
<accession>A0A2N3I889</accession>
<evidence type="ECO:0000259" key="8">
    <source>
        <dbReference type="Pfam" id="PF07715"/>
    </source>
</evidence>
<proteinExistence type="inferred from homology"/>